<evidence type="ECO:0000256" key="2">
    <source>
        <dbReference type="ARBA" id="ARBA00010254"/>
    </source>
</evidence>
<evidence type="ECO:0000313" key="20">
    <source>
        <dbReference type="EMBL" id="OBS74092.1"/>
    </source>
</evidence>
<keyword evidence="9" id="KW-0689">Ribosomal protein</keyword>
<evidence type="ECO:0000256" key="16">
    <source>
        <dbReference type="ARBA" id="ARBA00045441"/>
    </source>
</evidence>
<keyword evidence="5" id="KW-0597">Phosphoprotein</keyword>
<dbReference type="AlphaFoldDB" id="A0A1A6H905"/>
<keyword evidence="6" id="KW-0699">rRNA-binding</keyword>
<evidence type="ECO:0000256" key="5">
    <source>
        <dbReference type="ARBA" id="ARBA00022553"/>
    </source>
</evidence>
<evidence type="ECO:0000256" key="18">
    <source>
        <dbReference type="SAM" id="MobiDB-lite"/>
    </source>
</evidence>
<dbReference type="PANTHER" id="PTHR10744">
    <property type="entry name" value="40S RIBOSOMAL PROTEIN S11 FAMILY MEMBER"/>
    <property type="match status" value="1"/>
</dbReference>
<reference evidence="20 21" key="1">
    <citation type="submission" date="2016-06" db="EMBL/GenBank/DDBJ databases">
        <title>The Draft Genome Sequence and Annotation of the Desert Woodrat Neotoma lepida.</title>
        <authorList>
            <person name="Campbell M."/>
            <person name="Oakeson K.F."/>
            <person name="Yandell M."/>
            <person name="Halpert J.R."/>
            <person name="Dearing D."/>
        </authorList>
    </citation>
    <scope>NUCLEOTIDE SEQUENCE [LARGE SCALE GENOMIC DNA]</scope>
    <source>
        <strain evidence="20">417</strain>
        <tissue evidence="20">Liver</tissue>
    </source>
</reference>
<dbReference type="Gene3D" id="2.40.50.1000">
    <property type="match status" value="1"/>
</dbReference>
<dbReference type="Pfam" id="PF16205">
    <property type="entry name" value="Ribosomal_S17_N"/>
    <property type="match status" value="1"/>
</dbReference>
<dbReference type="OrthoDB" id="10254436at2759"/>
<evidence type="ECO:0000256" key="14">
    <source>
        <dbReference type="ARBA" id="ARBA00035164"/>
    </source>
</evidence>
<keyword evidence="11" id="KW-0564">Palmitate</keyword>
<evidence type="ECO:0000256" key="1">
    <source>
        <dbReference type="ARBA" id="ARBA00004496"/>
    </source>
</evidence>
<evidence type="ECO:0000256" key="6">
    <source>
        <dbReference type="ARBA" id="ARBA00022730"/>
    </source>
</evidence>
<dbReference type="STRING" id="56216.A0A1A6H905"/>
<comment type="subcellular location">
    <subcellularLocation>
        <location evidence="1">Cytoplasm</location>
    </subcellularLocation>
</comment>
<keyword evidence="10" id="KW-0007">Acetylation</keyword>
<evidence type="ECO:0000256" key="10">
    <source>
        <dbReference type="ARBA" id="ARBA00022990"/>
    </source>
</evidence>
<dbReference type="GO" id="GO:0019843">
    <property type="term" value="F:rRNA binding"/>
    <property type="evidence" value="ECO:0007669"/>
    <property type="project" value="UniProtKB-KW"/>
</dbReference>
<dbReference type="GO" id="GO:0006412">
    <property type="term" value="P:translation"/>
    <property type="evidence" value="ECO:0007669"/>
    <property type="project" value="InterPro"/>
</dbReference>
<dbReference type="Proteomes" id="UP000092124">
    <property type="component" value="Unassembled WGS sequence"/>
</dbReference>
<keyword evidence="7" id="KW-0694">RNA-binding</keyword>
<sequence length="94" mass="10624">QPTIFQNKKYVLLGEIGKEKLPQYYKNIGLGFKMPKEVIEGTYKDKKCSFTGNISIRGRILFGVLTKMKMQRTLSTGTTSMPSKSTIALRSTTR</sequence>
<evidence type="ECO:0000259" key="19">
    <source>
        <dbReference type="Pfam" id="PF16205"/>
    </source>
</evidence>
<evidence type="ECO:0000313" key="21">
    <source>
        <dbReference type="Proteomes" id="UP000092124"/>
    </source>
</evidence>
<feature type="region of interest" description="Disordered" evidence="18">
    <location>
        <begin position="75"/>
        <end position="94"/>
    </location>
</feature>
<keyword evidence="12" id="KW-0687">Ribonucleoprotein</keyword>
<keyword evidence="8" id="KW-0164">Citrullination</keyword>
<protein>
    <recommendedName>
        <fullName evidence="14">Small ribosomal subunit protein uS17</fullName>
    </recommendedName>
    <alternativeName>
        <fullName evidence="15">40S ribosomal protein S11</fullName>
    </alternativeName>
</protein>
<organism evidence="20 21">
    <name type="scientific">Neotoma lepida</name>
    <name type="common">Desert woodrat</name>
    <dbReference type="NCBI Taxonomy" id="56216"/>
    <lineage>
        <taxon>Eukaryota</taxon>
        <taxon>Metazoa</taxon>
        <taxon>Chordata</taxon>
        <taxon>Craniata</taxon>
        <taxon>Vertebrata</taxon>
        <taxon>Euteleostomi</taxon>
        <taxon>Mammalia</taxon>
        <taxon>Eutheria</taxon>
        <taxon>Euarchontoglires</taxon>
        <taxon>Glires</taxon>
        <taxon>Rodentia</taxon>
        <taxon>Myomorpha</taxon>
        <taxon>Muroidea</taxon>
        <taxon>Cricetidae</taxon>
        <taxon>Neotominae</taxon>
        <taxon>Neotoma</taxon>
    </lineage>
</organism>
<name>A0A1A6H905_NEOLE</name>
<keyword evidence="13" id="KW-0449">Lipoprotein</keyword>
<evidence type="ECO:0000256" key="17">
    <source>
        <dbReference type="ARBA" id="ARBA00046547"/>
    </source>
</evidence>
<comment type="function">
    <text evidence="16">Component of the small ribosomal subunit. The ribosome is a large ribonucleoprotein complex responsible for the synthesis of proteins in the cell. Part of the small subunit (SSU) processome, first precursor of the small eukaryotic ribosomal subunit. During the assembly of the SSU processome in the nucleolus, many ribosome biogenesis factors, an RNA chaperone and ribosomal proteins associate with the nascent pre-rRNA and work in concert to generate RNA folding, modifications, rearrangements and cleavage as well as targeted degradation of pre-ribosomal RNA by the RNA exosome.</text>
</comment>
<comment type="similarity">
    <text evidence="2">Belongs to the universal ribosomal protein uS17 family.</text>
</comment>
<feature type="domain" description="Small ribosomal subunit protein uS17 N-terminal" evidence="19">
    <location>
        <begin position="1"/>
        <end position="61"/>
    </location>
</feature>
<evidence type="ECO:0000256" key="8">
    <source>
        <dbReference type="ARBA" id="ARBA00022934"/>
    </source>
</evidence>
<feature type="non-terminal residue" evidence="20">
    <location>
        <position position="94"/>
    </location>
</feature>
<evidence type="ECO:0000256" key="4">
    <source>
        <dbReference type="ARBA" id="ARBA00022490"/>
    </source>
</evidence>
<evidence type="ECO:0000256" key="15">
    <source>
        <dbReference type="ARBA" id="ARBA00035471"/>
    </source>
</evidence>
<keyword evidence="21" id="KW-1185">Reference proteome</keyword>
<evidence type="ECO:0000256" key="11">
    <source>
        <dbReference type="ARBA" id="ARBA00023139"/>
    </source>
</evidence>
<gene>
    <name evidence="20" type="ORF">A6R68_15370</name>
</gene>
<feature type="non-terminal residue" evidence="20">
    <location>
        <position position="1"/>
    </location>
</feature>
<accession>A0A1A6H905</accession>
<comment type="subunit">
    <text evidence="17">Component of the small ribosomal subunit. Part of the small subunit (SSU) processome, composed of more than 70 proteins and the RNA chaperone small nucleolar RNA (snoRNA) U3.</text>
</comment>
<proteinExistence type="inferred from homology"/>
<comment type="caution">
    <text evidence="20">The sequence shown here is derived from an EMBL/GenBank/DDBJ whole genome shotgun (WGS) entry which is preliminary data.</text>
</comment>
<dbReference type="GO" id="GO:0022627">
    <property type="term" value="C:cytosolic small ribosomal subunit"/>
    <property type="evidence" value="ECO:0007669"/>
    <property type="project" value="TreeGrafter"/>
</dbReference>
<dbReference type="PANTHER" id="PTHR10744:SF9">
    <property type="entry name" value="40S RIBOSOMAL PROTEIN S11-RELATED"/>
    <property type="match status" value="1"/>
</dbReference>
<dbReference type="GO" id="GO:0003735">
    <property type="term" value="F:structural constituent of ribosome"/>
    <property type="evidence" value="ECO:0007669"/>
    <property type="project" value="InterPro"/>
</dbReference>
<evidence type="ECO:0000256" key="13">
    <source>
        <dbReference type="ARBA" id="ARBA00023288"/>
    </source>
</evidence>
<dbReference type="FunFam" id="2.40.50.1000:FF:000008">
    <property type="entry name" value="40S ribosomal protein S11"/>
    <property type="match status" value="1"/>
</dbReference>
<dbReference type="InterPro" id="IPR032440">
    <property type="entry name" value="Ribosomal_uS17_N"/>
</dbReference>
<evidence type="ECO:0000256" key="7">
    <source>
        <dbReference type="ARBA" id="ARBA00022884"/>
    </source>
</evidence>
<dbReference type="EMBL" id="LZPO01044502">
    <property type="protein sequence ID" value="OBS74092.1"/>
    <property type="molecule type" value="Genomic_DNA"/>
</dbReference>
<evidence type="ECO:0000256" key="3">
    <source>
        <dbReference type="ARBA" id="ARBA00022481"/>
    </source>
</evidence>
<evidence type="ECO:0000256" key="9">
    <source>
        <dbReference type="ARBA" id="ARBA00022980"/>
    </source>
</evidence>
<dbReference type="InterPro" id="IPR000266">
    <property type="entry name" value="Ribosomal_uS17"/>
</dbReference>
<keyword evidence="3" id="KW-0488">Methylation</keyword>
<keyword evidence="4" id="KW-0963">Cytoplasm</keyword>
<evidence type="ECO:0000256" key="12">
    <source>
        <dbReference type="ARBA" id="ARBA00023274"/>
    </source>
</evidence>